<dbReference type="PROSITE" id="PS50275">
    <property type="entry name" value="SAC"/>
    <property type="match status" value="1"/>
</dbReference>
<feature type="domain" description="SAC" evidence="5">
    <location>
        <begin position="142"/>
        <end position="502"/>
    </location>
</feature>
<dbReference type="Pfam" id="PF02383">
    <property type="entry name" value="Syja_N"/>
    <property type="match status" value="1"/>
</dbReference>
<dbReference type="PANTHER" id="PTHR45738">
    <property type="entry name" value="POLYPHOSPHOINOSITIDE PHOSPHATASE"/>
    <property type="match status" value="1"/>
</dbReference>
<reference evidence="6" key="2">
    <citation type="submission" date="2025-08" db="UniProtKB">
        <authorList>
            <consortium name="Ensembl"/>
        </authorList>
    </citation>
    <scope>IDENTIFICATION</scope>
</reference>
<dbReference type="GO" id="GO:0043813">
    <property type="term" value="F:phosphatidylinositol-3,5-bisphosphate 5-phosphatase activity"/>
    <property type="evidence" value="ECO:0007669"/>
    <property type="project" value="InterPro"/>
</dbReference>
<feature type="compositionally biased region" description="Acidic residues" evidence="4">
    <location>
        <begin position="713"/>
        <end position="725"/>
    </location>
</feature>
<evidence type="ECO:0000256" key="2">
    <source>
        <dbReference type="ARBA" id="ARBA00022801"/>
    </source>
</evidence>
<evidence type="ECO:0000313" key="7">
    <source>
        <dbReference type="Proteomes" id="UP000005226"/>
    </source>
</evidence>
<evidence type="ECO:0000313" key="6">
    <source>
        <dbReference type="Ensembl" id="ENSTRUP00000086621.1"/>
    </source>
</evidence>
<reference evidence="6" key="3">
    <citation type="submission" date="2025-09" db="UniProtKB">
        <authorList>
            <consortium name="Ensembl"/>
        </authorList>
    </citation>
    <scope>IDENTIFICATION</scope>
</reference>
<dbReference type="GO" id="GO:0046856">
    <property type="term" value="P:phosphatidylinositol dephosphorylation"/>
    <property type="evidence" value="ECO:0007669"/>
    <property type="project" value="InterPro"/>
</dbReference>
<organism evidence="6 7">
    <name type="scientific">Takifugu rubripes</name>
    <name type="common">Japanese pufferfish</name>
    <name type="synonym">Fugu rubripes</name>
    <dbReference type="NCBI Taxonomy" id="31033"/>
    <lineage>
        <taxon>Eukaryota</taxon>
        <taxon>Metazoa</taxon>
        <taxon>Chordata</taxon>
        <taxon>Craniata</taxon>
        <taxon>Vertebrata</taxon>
        <taxon>Euteleostomi</taxon>
        <taxon>Actinopterygii</taxon>
        <taxon>Neopterygii</taxon>
        <taxon>Teleostei</taxon>
        <taxon>Neoteleostei</taxon>
        <taxon>Acanthomorphata</taxon>
        <taxon>Eupercaria</taxon>
        <taxon>Tetraodontiformes</taxon>
        <taxon>Tetradontoidea</taxon>
        <taxon>Tetraodontidae</taxon>
        <taxon>Takifugu</taxon>
    </lineage>
</organism>
<dbReference type="GeneTree" id="ENSGT00550000074943"/>
<comment type="subcellular location">
    <subcellularLocation>
        <location evidence="1">Endomembrane system</location>
    </subcellularLocation>
</comment>
<accession>A0A674PLT8</accession>
<dbReference type="InterPro" id="IPR002013">
    <property type="entry name" value="SAC_dom"/>
</dbReference>
<keyword evidence="3" id="KW-0472">Membrane</keyword>
<name>A0A674PLT8_TAKRU</name>
<dbReference type="Ensembl" id="ENSTRUT00000082953.1">
    <property type="protein sequence ID" value="ENSTRUP00000086621.1"/>
    <property type="gene ID" value="ENSTRUG00000015087.3"/>
</dbReference>
<keyword evidence="7" id="KW-1185">Reference proteome</keyword>
<feature type="region of interest" description="Disordered" evidence="4">
    <location>
        <begin position="658"/>
        <end position="741"/>
    </location>
</feature>
<dbReference type="PANTHER" id="PTHR45738:SF5">
    <property type="entry name" value="POLYPHOSPHOINOSITIDE PHOSPHATASE"/>
    <property type="match status" value="1"/>
</dbReference>
<evidence type="ECO:0000256" key="4">
    <source>
        <dbReference type="SAM" id="MobiDB-lite"/>
    </source>
</evidence>
<dbReference type="Proteomes" id="UP000005226">
    <property type="component" value="Chromosome 16"/>
</dbReference>
<sequence length="840" mass="96914">MCSVLYLSWQRYFLVGTNQAQTKHRVLKIDRTEPKDLVIIDDKHVYNQQEVRELLGRLDLGNRTKVGQKGLSGLSRAVTAFGIVGFVRFLEGYYIVLITKRRKMADIGGHSIYKIEDTSMIYIPNDSVRVTHPDEGRYIRIFQNVDLSSNFYFSYSYDLSHSLQYNLTLLQRPYELWTSPPSSAEEEVQTQTKPDSFDIFEDEGLPAQMVYGVRNEPYYKYVWNGKLLERIKDIVHQDWLMYIIHGFCGQSKLLIYGRPVHITLIARRSSKFAGTRFLKRGANCEGDVANEVETEQIVHDASVMSFTAGSYSSFVQVRGSVPLYWSQDISTMMPKPPIRLDQADPYAHVAGLHFDQMLQRFGSPIIILNLVKKREKRKHEKILSEELYPAVINLNQFLPPENCIDYIAWDMARYTKSKLCNVLDRLGMIAENVTGVLRTNCVDCLDRTNTAQFMVGKCALAYQLYALGMIDKPKLQFDTDCVRLFEELYEDHGDTLSLQYGGSQLVHRVKTYRKIAPWTQHSKDIMQTLSRYYSNAFSDADRQDAINLFLQVFSPSDLKPHLWELPTDFYLHQQNSMALLRARHSYTYWWSDGVLSCLPVPYDEVPCEDTMKKVKVKRVNRFDESIDTYTEFFRPYEITSFDDTFCIAMTNSAREFMPKTVGVDPSPFTVRKPEETGKYVLGSKSSKDETLLQRKTAASAPPPPSEEAISSTSEDDSEEDRDDDASVSQRSTPIKLLTESGESSRTQEHICWVSPCRFARLGESQHRVDRTEHINLANIICLEPVSRFPEDSIYAVAPPQVDEESRKELQIHVMTGEGQVRPLRRDDMLMYREYVRNRYM</sequence>
<evidence type="ECO:0000256" key="1">
    <source>
        <dbReference type="ARBA" id="ARBA00004308"/>
    </source>
</evidence>
<gene>
    <name evidence="6" type="primary">fig4a</name>
</gene>
<evidence type="ECO:0000256" key="3">
    <source>
        <dbReference type="ARBA" id="ARBA00023136"/>
    </source>
</evidence>
<keyword evidence="2" id="KW-0378">Hydrolase</keyword>
<dbReference type="InterPro" id="IPR043573">
    <property type="entry name" value="Fig4-like"/>
</dbReference>
<dbReference type="GO" id="GO:0012505">
    <property type="term" value="C:endomembrane system"/>
    <property type="evidence" value="ECO:0007669"/>
    <property type="project" value="UniProtKB-SubCell"/>
</dbReference>
<proteinExistence type="predicted"/>
<reference evidence="6 7" key="1">
    <citation type="journal article" date="2011" name="Genome Biol. Evol.">
        <title>Integration of the genetic map and genome assembly of fugu facilitates insights into distinct features of genome evolution in teleosts and mammals.</title>
        <authorList>
            <person name="Kai W."/>
            <person name="Kikuchi K."/>
            <person name="Tohari S."/>
            <person name="Chew A.K."/>
            <person name="Tay A."/>
            <person name="Fujiwara A."/>
            <person name="Hosoya S."/>
            <person name="Suetake H."/>
            <person name="Naruse K."/>
            <person name="Brenner S."/>
            <person name="Suzuki Y."/>
            <person name="Venkatesh B."/>
        </authorList>
    </citation>
    <scope>NUCLEOTIDE SEQUENCE [LARGE SCALE GENOMIC DNA]</scope>
</reference>
<protein>
    <submittedName>
        <fullName evidence="6">FIG4 phosphoinositide 5-phosphatase</fullName>
    </submittedName>
</protein>
<evidence type="ECO:0000259" key="5">
    <source>
        <dbReference type="PROSITE" id="PS50275"/>
    </source>
</evidence>
<dbReference type="AlphaFoldDB" id="A0A674PLT8"/>